<dbReference type="Proteomes" id="UP000707356">
    <property type="component" value="Unassembled WGS sequence"/>
</dbReference>
<reference evidence="1" key="1">
    <citation type="submission" date="2021-05" db="EMBL/GenBank/DDBJ databases">
        <authorList>
            <person name="Pietrasiak N."/>
            <person name="Ward R."/>
            <person name="Stajich J.E."/>
            <person name="Kurbessoian T."/>
        </authorList>
    </citation>
    <scope>NUCLEOTIDE SEQUENCE</scope>
    <source>
        <strain evidence="1">GSE-TBD4-15B</strain>
    </source>
</reference>
<proteinExistence type="predicted"/>
<dbReference type="AlphaFoldDB" id="A0A951PF54"/>
<sequence length="147" mass="15627">MAEETETAETRKFSGNFQADITFPKVNASPPAKMTARVLVAYDNPTLAAKLDNSVALLVGELDAAGVKPPRLIGTLVAGKEKDQGKQYFHASADYPDEIKLGADVSIKNLSLTFTYSDPADQIEETTFQEILAPKSLIASHEGGGAG</sequence>
<evidence type="ECO:0000313" key="1">
    <source>
        <dbReference type="EMBL" id="MBW4468188.1"/>
    </source>
</evidence>
<name>A0A951PF54_9CYAN</name>
<accession>A0A951PF54</accession>
<gene>
    <name evidence="1" type="ORF">KME07_22405</name>
</gene>
<evidence type="ECO:0000313" key="2">
    <source>
        <dbReference type="Proteomes" id="UP000707356"/>
    </source>
</evidence>
<dbReference type="EMBL" id="JAHHHV010000085">
    <property type="protein sequence ID" value="MBW4468188.1"/>
    <property type="molecule type" value="Genomic_DNA"/>
</dbReference>
<organism evidence="1 2">
    <name type="scientific">Pegethrix bostrychoides GSE-TBD4-15B</name>
    <dbReference type="NCBI Taxonomy" id="2839662"/>
    <lineage>
        <taxon>Bacteria</taxon>
        <taxon>Bacillati</taxon>
        <taxon>Cyanobacteriota</taxon>
        <taxon>Cyanophyceae</taxon>
        <taxon>Oculatellales</taxon>
        <taxon>Oculatellaceae</taxon>
        <taxon>Pegethrix</taxon>
    </lineage>
</organism>
<reference evidence="1" key="2">
    <citation type="journal article" date="2022" name="Microbiol. Resour. Announc.">
        <title>Metagenome Sequencing to Explore Phylogenomics of Terrestrial Cyanobacteria.</title>
        <authorList>
            <person name="Ward R.D."/>
            <person name="Stajich J.E."/>
            <person name="Johansen J.R."/>
            <person name="Huntemann M."/>
            <person name="Clum A."/>
            <person name="Foster B."/>
            <person name="Foster B."/>
            <person name="Roux S."/>
            <person name="Palaniappan K."/>
            <person name="Varghese N."/>
            <person name="Mukherjee S."/>
            <person name="Reddy T.B.K."/>
            <person name="Daum C."/>
            <person name="Copeland A."/>
            <person name="Chen I.A."/>
            <person name="Ivanova N.N."/>
            <person name="Kyrpides N.C."/>
            <person name="Shapiro N."/>
            <person name="Eloe-Fadrosh E.A."/>
            <person name="Pietrasiak N."/>
        </authorList>
    </citation>
    <scope>NUCLEOTIDE SEQUENCE</scope>
    <source>
        <strain evidence="1">GSE-TBD4-15B</strain>
    </source>
</reference>
<protein>
    <submittedName>
        <fullName evidence="1">Uncharacterized protein</fullName>
    </submittedName>
</protein>
<comment type="caution">
    <text evidence="1">The sequence shown here is derived from an EMBL/GenBank/DDBJ whole genome shotgun (WGS) entry which is preliminary data.</text>
</comment>